<organism evidence="1 2">
    <name type="scientific">Solitalea canadensis (strain ATCC 29591 / DSM 3403 / JCM 21819 / LMG 8368 / NBRC 15130 / NCIMB 12057 / USAM 9D)</name>
    <name type="common">Flexibacter canadensis</name>
    <dbReference type="NCBI Taxonomy" id="929556"/>
    <lineage>
        <taxon>Bacteria</taxon>
        <taxon>Pseudomonadati</taxon>
        <taxon>Bacteroidota</taxon>
        <taxon>Sphingobacteriia</taxon>
        <taxon>Sphingobacteriales</taxon>
        <taxon>Sphingobacteriaceae</taxon>
        <taxon>Solitalea</taxon>
    </lineage>
</organism>
<protein>
    <submittedName>
        <fullName evidence="1">Uncharacterized protein</fullName>
    </submittedName>
</protein>
<keyword evidence="2" id="KW-1185">Reference proteome</keyword>
<evidence type="ECO:0000313" key="1">
    <source>
        <dbReference type="EMBL" id="AFD06386.1"/>
    </source>
</evidence>
<dbReference type="Proteomes" id="UP000007590">
    <property type="component" value="Chromosome"/>
</dbReference>
<sequence length="49" mass="5776">MMFTLKCLSDEMVHNLKWFELLIGNNNEVLLMKYGLAFPSNDNTERLIK</sequence>
<dbReference type="AlphaFoldDB" id="H8KQ91"/>
<dbReference type="EMBL" id="CP003349">
    <property type="protein sequence ID" value="AFD06386.1"/>
    <property type="molecule type" value="Genomic_DNA"/>
</dbReference>
<gene>
    <name evidence="1" type="ordered locus">Solca_1297</name>
</gene>
<name>H8KQ91_SOLCM</name>
<proteinExistence type="predicted"/>
<dbReference type="HOGENOM" id="CLU_3140751_0_0_10"/>
<dbReference type="KEGG" id="scn:Solca_1297"/>
<accession>H8KQ91</accession>
<reference evidence="1" key="1">
    <citation type="submission" date="2012-02" db="EMBL/GenBank/DDBJ databases">
        <title>The complete genome of Solitalea canadensis DSM 3403.</title>
        <authorList>
            <consortium name="US DOE Joint Genome Institute (JGI-PGF)"/>
            <person name="Lucas S."/>
            <person name="Copeland A."/>
            <person name="Lapidus A."/>
            <person name="Glavina del Rio T."/>
            <person name="Dalin E."/>
            <person name="Tice H."/>
            <person name="Bruce D."/>
            <person name="Goodwin L."/>
            <person name="Pitluck S."/>
            <person name="Peters L."/>
            <person name="Ovchinnikova G."/>
            <person name="Lu M."/>
            <person name="Kyrpides N."/>
            <person name="Mavromatis K."/>
            <person name="Ivanova N."/>
            <person name="Brettin T."/>
            <person name="Detter J.C."/>
            <person name="Han C."/>
            <person name="Larimer F."/>
            <person name="Land M."/>
            <person name="Hauser L."/>
            <person name="Markowitz V."/>
            <person name="Cheng J.-F."/>
            <person name="Hugenholtz P."/>
            <person name="Woyke T."/>
            <person name="Wu D."/>
            <person name="Spring S."/>
            <person name="Schroeder M."/>
            <person name="Kopitz M."/>
            <person name="Brambilla E."/>
            <person name="Klenk H.-P."/>
            <person name="Eisen J.A."/>
        </authorList>
    </citation>
    <scope>NUCLEOTIDE SEQUENCE</scope>
    <source>
        <strain evidence="1">DSM 3403</strain>
    </source>
</reference>
<dbReference type="RefSeq" id="WP_014679613.1">
    <property type="nucleotide sequence ID" value="NC_017770.1"/>
</dbReference>
<evidence type="ECO:0000313" key="2">
    <source>
        <dbReference type="Proteomes" id="UP000007590"/>
    </source>
</evidence>